<sequence>MKIAYLGPEATFTHVAVQSVFTSDEHIAYSSIPVCMDSVAEGEVDLAVVPIENSVEGSVTTTIDYLVHEQPLKMVGEIIIPIRQHLLMSKGQVHRSKDIEVIYSHSHALAQCHTFLHNQYKYTKLEPVSSTSAAAKLVSEQPQECIAAIANEFAAKKYGLEIVASDIHSNSYNHTRFIVLQKEGSSVETNYFQKNHTKATFVIMMPENRAGALHQVLSAFAWRQIDLSKIESRPMKTGLGNYFFIIDVVMGYDDVLLPGVKQELESLGFSVEIVGSYSTIQL</sequence>
<dbReference type="EC" id="4.2.1.51" evidence="2 10"/>
<keyword evidence="4 10" id="KW-0028">Amino-acid biosynthesis</keyword>
<reference evidence="14" key="1">
    <citation type="journal article" date="2019" name="Int. J. Syst. Evol. Microbiol.">
        <title>The Global Catalogue of Microorganisms (GCM) 10K type strain sequencing project: providing services to taxonomists for standard genome sequencing and annotation.</title>
        <authorList>
            <consortium name="The Broad Institute Genomics Platform"/>
            <consortium name="The Broad Institute Genome Sequencing Center for Infectious Disease"/>
            <person name="Wu L."/>
            <person name="Ma J."/>
        </authorList>
    </citation>
    <scope>NUCLEOTIDE SEQUENCE [LARGE SCALE GENOMIC DNA]</scope>
    <source>
        <strain evidence="14">CGMCC 1.14993</strain>
    </source>
</reference>
<protein>
    <recommendedName>
        <fullName evidence="3 10">Prephenate dehydratase</fullName>
        <shortName evidence="10">PDT</shortName>
        <ecNumber evidence="2 10">4.2.1.51</ecNumber>
    </recommendedName>
</protein>
<organism evidence="13 14">
    <name type="scientific">Gottfriedia solisilvae</name>
    <dbReference type="NCBI Taxonomy" id="1516104"/>
    <lineage>
        <taxon>Bacteria</taxon>
        <taxon>Bacillati</taxon>
        <taxon>Bacillota</taxon>
        <taxon>Bacilli</taxon>
        <taxon>Bacillales</taxon>
        <taxon>Bacillaceae</taxon>
        <taxon>Gottfriedia</taxon>
    </lineage>
</organism>
<dbReference type="Gene3D" id="3.30.70.260">
    <property type="match status" value="1"/>
</dbReference>
<dbReference type="NCBIfam" id="NF008865">
    <property type="entry name" value="PRK11898.1"/>
    <property type="match status" value="1"/>
</dbReference>
<evidence type="ECO:0000256" key="8">
    <source>
        <dbReference type="ARBA" id="ARBA00047848"/>
    </source>
</evidence>
<comment type="caution">
    <text evidence="13">The sequence shown here is derived from an EMBL/GenBank/DDBJ whole genome shotgun (WGS) entry which is preliminary data.</text>
</comment>
<evidence type="ECO:0000259" key="12">
    <source>
        <dbReference type="PROSITE" id="PS51671"/>
    </source>
</evidence>
<evidence type="ECO:0000256" key="7">
    <source>
        <dbReference type="ARBA" id="ARBA00023239"/>
    </source>
</evidence>
<evidence type="ECO:0000256" key="10">
    <source>
        <dbReference type="RuleBase" id="RU361254"/>
    </source>
</evidence>
<feature type="site" description="Essential for prephenate dehydratase activity" evidence="9">
    <location>
        <position position="175"/>
    </location>
</feature>
<evidence type="ECO:0000256" key="9">
    <source>
        <dbReference type="PIRSR" id="PIRSR001500-2"/>
    </source>
</evidence>
<dbReference type="PIRSF" id="PIRSF001500">
    <property type="entry name" value="Chor_mut_pdt_Ppr"/>
    <property type="match status" value="1"/>
</dbReference>
<keyword evidence="6 10" id="KW-0584">Phenylalanine biosynthesis</keyword>
<dbReference type="InterPro" id="IPR001086">
    <property type="entry name" value="Preph_deHydtase"/>
</dbReference>
<evidence type="ECO:0000313" key="13">
    <source>
        <dbReference type="EMBL" id="GGI17505.1"/>
    </source>
</evidence>
<keyword evidence="14" id="KW-1185">Reference proteome</keyword>
<accession>A0A8J3ARK6</accession>
<comment type="pathway">
    <text evidence="1 10">Amino-acid biosynthesis; L-phenylalanine biosynthesis; phenylpyruvate from prephenate: step 1/1.</text>
</comment>
<keyword evidence="7 10" id="KW-0456">Lyase</keyword>
<dbReference type="FunFam" id="3.40.190.10:FF:000034">
    <property type="entry name" value="Chorismate mutase/prephenate dehydratase"/>
    <property type="match status" value="1"/>
</dbReference>
<evidence type="ECO:0000256" key="1">
    <source>
        <dbReference type="ARBA" id="ARBA00004741"/>
    </source>
</evidence>
<dbReference type="PANTHER" id="PTHR21022">
    <property type="entry name" value="PREPHENATE DEHYDRATASE P PROTEIN"/>
    <property type="match status" value="1"/>
</dbReference>
<dbReference type="Gene3D" id="3.40.190.10">
    <property type="entry name" value="Periplasmic binding protein-like II"/>
    <property type="match status" value="2"/>
</dbReference>
<dbReference type="OrthoDB" id="9802281at2"/>
<dbReference type="CDD" id="cd04905">
    <property type="entry name" value="ACT_CM-PDT"/>
    <property type="match status" value="1"/>
</dbReference>
<evidence type="ECO:0000256" key="4">
    <source>
        <dbReference type="ARBA" id="ARBA00022605"/>
    </source>
</evidence>
<dbReference type="PROSITE" id="PS51171">
    <property type="entry name" value="PREPHENATE_DEHYDR_3"/>
    <property type="match status" value="1"/>
</dbReference>
<comment type="catalytic activity">
    <reaction evidence="8 10">
        <text>prephenate + H(+) = 3-phenylpyruvate + CO2 + H2O</text>
        <dbReference type="Rhea" id="RHEA:21648"/>
        <dbReference type="ChEBI" id="CHEBI:15377"/>
        <dbReference type="ChEBI" id="CHEBI:15378"/>
        <dbReference type="ChEBI" id="CHEBI:16526"/>
        <dbReference type="ChEBI" id="CHEBI:18005"/>
        <dbReference type="ChEBI" id="CHEBI:29934"/>
        <dbReference type="EC" id="4.2.1.51"/>
    </reaction>
</comment>
<evidence type="ECO:0000256" key="3">
    <source>
        <dbReference type="ARBA" id="ARBA00021872"/>
    </source>
</evidence>
<dbReference type="InterPro" id="IPR008242">
    <property type="entry name" value="Chor_mutase/pphenate_deHydtase"/>
</dbReference>
<dbReference type="InterPro" id="IPR002912">
    <property type="entry name" value="ACT_dom"/>
</dbReference>
<dbReference type="GO" id="GO:0009094">
    <property type="term" value="P:L-phenylalanine biosynthetic process"/>
    <property type="evidence" value="ECO:0007669"/>
    <property type="project" value="UniProtKB-UniPathway"/>
</dbReference>
<dbReference type="Pfam" id="PF01842">
    <property type="entry name" value="ACT"/>
    <property type="match status" value="1"/>
</dbReference>
<dbReference type="PROSITE" id="PS00858">
    <property type="entry name" value="PREPHENATE_DEHYDR_2"/>
    <property type="match status" value="1"/>
</dbReference>
<dbReference type="AlphaFoldDB" id="A0A8J3ARK6"/>
<feature type="domain" description="ACT" evidence="12">
    <location>
        <begin position="201"/>
        <end position="278"/>
    </location>
</feature>
<dbReference type="InterPro" id="IPR045865">
    <property type="entry name" value="ACT-like_dom_sf"/>
</dbReference>
<dbReference type="CDD" id="cd13633">
    <property type="entry name" value="PBP2_Sa-PDT_like"/>
    <property type="match status" value="1"/>
</dbReference>
<dbReference type="Pfam" id="PF00800">
    <property type="entry name" value="PDT"/>
    <property type="match status" value="1"/>
</dbReference>
<dbReference type="GO" id="GO:0005737">
    <property type="term" value="C:cytoplasm"/>
    <property type="evidence" value="ECO:0007669"/>
    <property type="project" value="TreeGrafter"/>
</dbReference>
<dbReference type="FunFam" id="3.40.190.10:FF:000064">
    <property type="entry name" value="Prephenate dehydratase"/>
    <property type="match status" value="1"/>
</dbReference>
<evidence type="ECO:0000259" key="11">
    <source>
        <dbReference type="PROSITE" id="PS51171"/>
    </source>
</evidence>
<dbReference type="UniPathway" id="UPA00121">
    <property type="reaction ID" value="UER00345"/>
</dbReference>
<dbReference type="InterPro" id="IPR018528">
    <property type="entry name" value="Preph_deHydtase_CS"/>
</dbReference>
<evidence type="ECO:0000256" key="5">
    <source>
        <dbReference type="ARBA" id="ARBA00023141"/>
    </source>
</evidence>
<dbReference type="GO" id="GO:0004664">
    <property type="term" value="F:prephenate dehydratase activity"/>
    <property type="evidence" value="ECO:0007669"/>
    <property type="project" value="UniProtKB-UniRule"/>
</dbReference>
<dbReference type="SUPFAM" id="SSF55021">
    <property type="entry name" value="ACT-like"/>
    <property type="match status" value="1"/>
</dbReference>
<dbReference type="EMBL" id="BMHB01000003">
    <property type="protein sequence ID" value="GGI17505.1"/>
    <property type="molecule type" value="Genomic_DNA"/>
</dbReference>
<feature type="domain" description="Prephenate dehydratase" evidence="11">
    <location>
        <begin position="2"/>
        <end position="182"/>
    </location>
</feature>
<dbReference type="PROSITE" id="PS51671">
    <property type="entry name" value="ACT"/>
    <property type="match status" value="1"/>
</dbReference>
<evidence type="ECO:0000313" key="14">
    <source>
        <dbReference type="Proteomes" id="UP000626244"/>
    </source>
</evidence>
<evidence type="ECO:0000256" key="6">
    <source>
        <dbReference type="ARBA" id="ARBA00023222"/>
    </source>
</evidence>
<dbReference type="Proteomes" id="UP000626244">
    <property type="component" value="Unassembled WGS sequence"/>
</dbReference>
<evidence type="ECO:0000256" key="2">
    <source>
        <dbReference type="ARBA" id="ARBA00013147"/>
    </source>
</evidence>
<keyword evidence="5 10" id="KW-0057">Aromatic amino acid biosynthesis</keyword>
<proteinExistence type="predicted"/>
<dbReference type="RefSeq" id="WP_088002010.1">
    <property type="nucleotide sequence ID" value="NZ_BMHB01000003.1"/>
</dbReference>
<name>A0A8J3ARK6_9BACI</name>
<dbReference type="SUPFAM" id="SSF53850">
    <property type="entry name" value="Periplasmic binding protein-like II"/>
    <property type="match status" value="1"/>
</dbReference>
<dbReference type="PANTHER" id="PTHR21022:SF19">
    <property type="entry name" value="PREPHENATE DEHYDRATASE-RELATED"/>
    <property type="match status" value="1"/>
</dbReference>
<gene>
    <name evidence="10 13" type="primary">pheA</name>
    <name evidence="13" type="ORF">GCM10007380_38280</name>
</gene>